<sequence>MDNLFIRIFIISLALFGVYKMFPQISGPVDYYVKNPKFQSSVVSPAVNMANNVLPDKIQIPTPKVMGVDTEYTGDSPLKTITDEISKQAASLAASQIEQIRKTASDQFCNALLEKIKTECGK</sequence>
<organism evidence="1 2">
    <name type="scientific">Candidatus Collierbacteria bacterium GW2011_GWC2_43_12</name>
    <dbReference type="NCBI Taxonomy" id="1618390"/>
    <lineage>
        <taxon>Bacteria</taxon>
        <taxon>Candidatus Collieribacteriota</taxon>
    </lineage>
</organism>
<comment type="caution">
    <text evidence="1">The sequence shown here is derived from an EMBL/GenBank/DDBJ whole genome shotgun (WGS) entry which is preliminary data.</text>
</comment>
<reference evidence="1 2" key="1">
    <citation type="journal article" date="2015" name="Nature">
        <title>rRNA introns, odd ribosomes, and small enigmatic genomes across a large radiation of phyla.</title>
        <authorList>
            <person name="Brown C.T."/>
            <person name="Hug L.A."/>
            <person name="Thomas B.C."/>
            <person name="Sharon I."/>
            <person name="Castelle C.J."/>
            <person name="Singh A."/>
            <person name="Wilkins M.J."/>
            <person name="Williams K.H."/>
            <person name="Banfield J.F."/>
        </authorList>
    </citation>
    <scope>NUCLEOTIDE SEQUENCE [LARGE SCALE GENOMIC DNA]</scope>
</reference>
<evidence type="ECO:0000313" key="1">
    <source>
        <dbReference type="EMBL" id="KKS94690.1"/>
    </source>
</evidence>
<gene>
    <name evidence="1" type="ORF">UV68_C0005G0022</name>
</gene>
<proteinExistence type="predicted"/>
<dbReference type="Proteomes" id="UP000033980">
    <property type="component" value="Unassembled WGS sequence"/>
</dbReference>
<protein>
    <submittedName>
        <fullName evidence="1">Uncharacterized protein</fullName>
    </submittedName>
</protein>
<dbReference type="AlphaFoldDB" id="A0A0G1D9Y5"/>
<dbReference type="EMBL" id="LCFK01000005">
    <property type="protein sequence ID" value="KKS94690.1"/>
    <property type="molecule type" value="Genomic_DNA"/>
</dbReference>
<evidence type="ECO:0000313" key="2">
    <source>
        <dbReference type="Proteomes" id="UP000033980"/>
    </source>
</evidence>
<accession>A0A0G1D9Y5</accession>
<name>A0A0G1D9Y5_9BACT</name>